<dbReference type="GO" id="GO:0031490">
    <property type="term" value="F:chromatin DNA binding"/>
    <property type="evidence" value="ECO:0007669"/>
    <property type="project" value="TreeGrafter"/>
</dbReference>
<dbReference type="Gene3D" id="2.60.120.650">
    <property type="entry name" value="Cupin"/>
    <property type="match status" value="1"/>
</dbReference>
<evidence type="ECO:0000259" key="10">
    <source>
        <dbReference type="PROSITE" id="PS51184"/>
    </source>
</evidence>
<proteinExistence type="predicted"/>
<keyword evidence="3" id="KW-0479">Metal-binding</keyword>
<sequence length="1461" mass="161987">MRIPPPAHTSSKPIEKAGVVSAGLPKIAEPNFNLNYSSNYLAKDAKITHSSERVSYSHYPDPRDKGSVIIQPEVKYERGPPHSISPKQRPPERSSPYPPVSAYKAHDPAPSIIRSTAHHPSSLPHAIETKTRQPQSSPHSAPSPAHSDRYYAPAVGKPPLPAYPSSLITAGLVPNPLHGSSKPKVSSPPPQLYSKPGITSGTPVCRADSRPSQPISLTTKAPVGGPPPAHSGRGSHNENRPSMPSHEQRPPSMDRGHYDVRIYPPTVPSPQHKHVVAPGPPPARIPPVSSPHIAAPHIPPHPSPHPSPQPTQTQPLDLGTREDTASPTKRRTQTPTPQDPKKARYESSNNQPLLARVSEPSPLYPSAATTITTVENTVALAANLSRVSSPASRPPSQPPAATTPTLQRTENSSSPGASKLTEPEKSSSPGPAGGYVHKLKKAWLQRHESGVEIIPISNSSGTSSPGSSSRVSTPPPLSIAPASSKSIATATTTSTPASATVKSEMKPIVRKPKVVNSIPNGHREDIKDGDSSSTDSEGSTSQKSKRGNKSKRKFKRAKKGSDSNSESDKDSDASETANKNPSGRLNKADSEPKKRGRKPKTKLEKEKDDGPKPKKSREEPPQNDPLLKPPVSQLKKTGESFLQDGSCYEVAPKLPKCRECRWTAHQRNKNKQNIFCRFYAFRRLRYTKNGQLAVAGFSDPIKDVSIDDLKLWVPDSDSPPEDLDVETSKFLLTHVGDQFCDLVEQEKEAMALHMGEDSIVAWKRVVQGVREMCDVCETTLFNIHWACSKCGFVVCIDCYKGRKNGTVKVWDEGGKDRDEYSWLLCASRLPHEQDKLMLTQIISGNALLDLGQKVHEVRYQWNIPQYCDCPEAKKYKDQSPQDDKKKVNGVNKDLLKNMKKESVKDQLVNGTVKQEIGDKNNCKEEDSRLNFFADVVLSSDKRESESSDSDSDSDEDDKDGNFSTLRELLIRPNAKPNGTKDESGGSTKPSKDSSKKKPKLETVDDVISCVIEQSPDKETTKDNNQVVLKHFIRKYNYGPRGRDPLPIRIMTKTESSLLYPGVAHSWLCDGKLLRLLDPLAPNNTSIFQDQWKRGQPVIVSGVGQKLNTELWKPQSFTKDFGDVKNDLINCLTGNIVPNQPMKKFWDGFEVYGKRLKDEKGQPMVLKLKDWPPGDDFAEMLPSRFEDLMTILPMGEYTRRSGRLNLAGRLPDCFVRPDLGPKMYIAYGSAIHPSKASTNLHLDISDAVNVMCYVGIPKDADYEEHIKEALKAIDEAGCDILTRRRVREKDEIPGALWHIYHARDADKIRDLLNKVAIERGDKLEPHHDPIHDQSWYLDGHLRDRLYKEYGVEGYAIIQCYGDAVFIPAGAPHQVRNLHNCVKVAEDFVSPENIAYCFHLTQEFRHLSDTHTNHEDKLQIKNIIYHDMKDSLACLMAAGKEIQRKTEVKEEIVEKTVKKEPES</sequence>
<organism evidence="11 12">
    <name type="scientific">Halocaridina rubra</name>
    <name type="common">Hawaiian red shrimp</name>
    <dbReference type="NCBI Taxonomy" id="373956"/>
    <lineage>
        <taxon>Eukaryota</taxon>
        <taxon>Metazoa</taxon>
        <taxon>Ecdysozoa</taxon>
        <taxon>Arthropoda</taxon>
        <taxon>Crustacea</taxon>
        <taxon>Multicrustacea</taxon>
        <taxon>Malacostraca</taxon>
        <taxon>Eumalacostraca</taxon>
        <taxon>Eucarida</taxon>
        <taxon>Decapoda</taxon>
        <taxon>Pleocyemata</taxon>
        <taxon>Caridea</taxon>
        <taxon>Atyoidea</taxon>
        <taxon>Atyidae</taxon>
        <taxon>Halocaridina</taxon>
    </lineage>
</organism>
<name>A0AAN8WXN1_HALRR</name>
<accession>A0AAN8WXN1</accession>
<dbReference type="EC" id="1.14.11.65" evidence="7"/>
<feature type="compositionally biased region" description="Basic and acidic residues" evidence="9">
    <location>
        <begin position="246"/>
        <end position="260"/>
    </location>
</feature>
<evidence type="ECO:0000256" key="1">
    <source>
        <dbReference type="ARBA" id="ARBA00001954"/>
    </source>
</evidence>
<keyword evidence="5" id="KW-0408">Iron</keyword>
<feature type="compositionally biased region" description="Low complexity" evidence="9">
    <location>
        <begin position="479"/>
        <end position="500"/>
    </location>
</feature>
<feature type="compositionally biased region" description="Pro residues" evidence="9">
    <location>
        <begin position="297"/>
        <end position="309"/>
    </location>
</feature>
<gene>
    <name evidence="11" type="primary">KDM3B</name>
    <name evidence="11" type="ORF">SK128_013350</name>
</gene>
<evidence type="ECO:0000256" key="4">
    <source>
        <dbReference type="ARBA" id="ARBA00023002"/>
    </source>
</evidence>
<evidence type="ECO:0000313" key="11">
    <source>
        <dbReference type="EMBL" id="KAK7074250.1"/>
    </source>
</evidence>
<dbReference type="InterPro" id="IPR003347">
    <property type="entry name" value="JmjC_dom"/>
</dbReference>
<comment type="subcellular location">
    <subcellularLocation>
        <location evidence="2">Nucleus</location>
    </subcellularLocation>
</comment>
<evidence type="ECO:0000256" key="2">
    <source>
        <dbReference type="ARBA" id="ARBA00004123"/>
    </source>
</evidence>
<evidence type="ECO:0000256" key="5">
    <source>
        <dbReference type="ARBA" id="ARBA00023004"/>
    </source>
</evidence>
<evidence type="ECO:0000313" key="12">
    <source>
        <dbReference type="Proteomes" id="UP001381693"/>
    </source>
</evidence>
<feature type="region of interest" description="Disordered" evidence="9">
    <location>
        <begin position="385"/>
        <end position="439"/>
    </location>
</feature>
<reference evidence="11 12" key="1">
    <citation type="submission" date="2023-11" db="EMBL/GenBank/DDBJ databases">
        <title>Halocaridina rubra genome assembly.</title>
        <authorList>
            <person name="Smith C."/>
        </authorList>
    </citation>
    <scope>NUCLEOTIDE SEQUENCE [LARGE SCALE GENOMIC DNA]</scope>
    <source>
        <strain evidence="11">EP-1</strain>
        <tissue evidence="11">Whole</tissue>
    </source>
</reference>
<feature type="compositionally biased region" description="Low complexity" evidence="9">
    <location>
        <begin position="133"/>
        <end position="145"/>
    </location>
</feature>
<comment type="cofactor">
    <cofactor evidence="1">
        <name>Fe(2+)</name>
        <dbReference type="ChEBI" id="CHEBI:29033"/>
    </cofactor>
</comment>
<dbReference type="GO" id="GO:0140683">
    <property type="term" value="F:histone H3K9me/H3K9me2 demethylase activity"/>
    <property type="evidence" value="ECO:0007669"/>
    <property type="project" value="UniProtKB-EC"/>
</dbReference>
<evidence type="ECO:0000256" key="7">
    <source>
        <dbReference type="ARBA" id="ARBA00038951"/>
    </source>
</evidence>
<dbReference type="SMART" id="SM00558">
    <property type="entry name" value="JmjC"/>
    <property type="match status" value="1"/>
</dbReference>
<evidence type="ECO:0000256" key="3">
    <source>
        <dbReference type="ARBA" id="ARBA00022723"/>
    </source>
</evidence>
<comment type="caution">
    <text evidence="11">The sequence shown here is derived from an EMBL/GenBank/DDBJ whole genome shotgun (WGS) entry which is preliminary data.</text>
</comment>
<dbReference type="GO" id="GO:0006357">
    <property type="term" value="P:regulation of transcription by RNA polymerase II"/>
    <property type="evidence" value="ECO:0007669"/>
    <property type="project" value="TreeGrafter"/>
</dbReference>
<dbReference type="GO" id="GO:0003712">
    <property type="term" value="F:transcription coregulator activity"/>
    <property type="evidence" value="ECO:0007669"/>
    <property type="project" value="TreeGrafter"/>
</dbReference>
<feature type="region of interest" description="Disordered" evidence="9">
    <location>
        <begin position="454"/>
        <end position="638"/>
    </location>
</feature>
<dbReference type="EMBL" id="JAXCGZ010011711">
    <property type="protein sequence ID" value="KAK7074250.1"/>
    <property type="molecule type" value="Genomic_DNA"/>
</dbReference>
<dbReference type="PROSITE" id="PS51184">
    <property type="entry name" value="JMJC"/>
    <property type="match status" value="1"/>
</dbReference>
<feature type="compositionally biased region" description="Basic residues" evidence="9">
    <location>
        <begin position="543"/>
        <end position="558"/>
    </location>
</feature>
<feature type="compositionally biased region" description="Pro residues" evidence="9">
    <location>
        <begin position="278"/>
        <end position="289"/>
    </location>
</feature>
<feature type="compositionally biased region" description="Low complexity" evidence="9">
    <location>
        <begin position="454"/>
        <end position="472"/>
    </location>
</feature>
<keyword evidence="6" id="KW-0539">Nucleus</keyword>
<feature type="compositionally biased region" description="Acidic residues" evidence="9">
    <location>
        <begin position="946"/>
        <end position="958"/>
    </location>
</feature>
<feature type="compositionally biased region" description="Polar residues" evidence="9">
    <location>
        <begin position="210"/>
        <end position="219"/>
    </location>
</feature>
<dbReference type="PANTHER" id="PTHR12549">
    <property type="entry name" value="JMJC DOMAIN-CONTAINING HISTONE DEMETHYLATION PROTEIN"/>
    <property type="match status" value="1"/>
</dbReference>
<evidence type="ECO:0000256" key="6">
    <source>
        <dbReference type="ARBA" id="ARBA00023242"/>
    </source>
</evidence>
<feature type="domain" description="JmjC" evidence="10">
    <location>
        <begin position="1198"/>
        <end position="1403"/>
    </location>
</feature>
<keyword evidence="12" id="KW-1185">Reference proteome</keyword>
<dbReference type="FunFam" id="2.60.120.650:FF:000004">
    <property type="entry name" value="Putative lysine-specific demethylase 3B"/>
    <property type="match status" value="1"/>
</dbReference>
<feature type="compositionally biased region" description="Basic and acidic residues" evidence="9">
    <location>
        <begin position="521"/>
        <end position="530"/>
    </location>
</feature>
<dbReference type="PANTHER" id="PTHR12549:SF38">
    <property type="entry name" value="JMJC DOMAIN-CONTAINING HISTONE DEMETHYLASE 2, ISOFORM A"/>
    <property type="match status" value="1"/>
</dbReference>
<dbReference type="GO" id="GO:0000118">
    <property type="term" value="C:histone deacetylase complex"/>
    <property type="evidence" value="ECO:0007669"/>
    <property type="project" value="TreeGrafter"/>
</dbReference>
<feature type="compositionally biased region" description="Low complexity" evidence="9">
    <location>
        <begin position="399"/>
        <end position="409"/>
    </location>
</feature>
<dbReference type="Proteomes" id="UP001381693">
    <property type="component" value="Unassembled WGS sequence"/>
</dbReference>
<dbReference type="InterPro" id="IPR045109">
    <property type="entry name" value="LSDs-like"/>
</dbReference>
<dbReference type="GO" id="GO:0000785">
    <property type="term" value="C:chromatin"/>
    <property type="evidence" value="ECO:0007669"/>
    <property type="project" value="TreeGrafter"/>
</dbReference>
<evidence type="ECO:0000256" key="8">
    <source>
        <dbReference type="ARBA" id="ARBA00047648"/>
    </source>
</evidence>
<feature type="region of interest" description="Disordered" evidence="9">
    <location>
        <begin position="51"/>
        <end position="365"/>
    </location>
</feature>
<evidence type="ECO:0000256" key="9">
    <source>
        <dbReference type="SAM" id="MobiDB-lite"/>
    </source>
</evidence>
<dbReference type="GO" id="GO:0046872">
    <property type="term" value="F:metal ion binding"/>
    <property type="evidence" value="ECO:0007669"/>
    <property type="project" value="UniProtKB-KW"/>
</dbReference>
<feature type="compositionally biased region" description="Low complexity" evidence="9">
    <location>
        <begin position="531"/>
        <end position="541"/>
    </location>
</feature>
<protein>
    <recommendedName>
        <fullName evidence="7">[histone H3]-dimethyl-L-lysine(9) demethylase</fullName>
        <ecNumber evidence="7">1.14.11.65</ecNumber>
    </recommendedName>
</protein>
<comment type="catalytic activity">
    <reaction evidence="8">
        <text>N(6),N(6)-dimethyl-L-lysyl(9)-[histone H3] + 2 2-oxoglutarate + 2 O2 = L-lysyl(9)-[histone H3] + 2 formaldehyde + 2 succinate + 2 CO2</text>
        <dbReference type="Rhea" id="RHEA:60188"/>
        <dbReference type="Rhea" id="RHEA-COMP:15541"/>
        <dbReference type="Rhea" id="RHEA-COMP:15546"/>
        <dbReference type="ChEBI" id="CHEBI:15379"/>
        <dbReference type="ChEBI" id="CHEBI:16526"/>
        <dbReference type="ChEBI" id="CHEBI:16810"/>
        <dbReference type="ChEBI" id="CHEBI:16842"/>
        <dbReference type="ChEBI" id="CHEBI:29969"/>
        <dbReference type="ChEBI" id="CHEBI:30031"/>
        <dbReference type="ChEBI" id="CHEBI:61976"/>
        <dbReference type="EC" id="1.14.11.65"/>
    </reaction>
</comment>
<feature type="compositionally biased region" description="Basic and acidic residues" evidence="9">
    <location>
        <begin position="601"/>
        <end position="620"/>
    </location>
</feature>
<dbReference type="Pfam" id="PF02373">
    <property type="entry name" value="JmjC"/>
    <property type="match status" value="1"/>
</dbReference>
<dbReference type="SUPFAM" id="SSF51197">
    <property type="entry name" value="Clavaminate synthase-like"/>
    <property type="match status" value="1"/>
</dbReference>
<keyword evidence="4" id="KW-0560">Oxidoreductase</keyword>
<feature type="compositionally biased region" description="Basic and acidic residues" evidence="9">
    <location>
        <begin position="978"/>
        <end position="1000"/>
    </location>
</feature>
<feature type="region of interest" description="Disordered" evidence="9">
    <location>
        <begin position="940"/>
        <end position="1000"/>
    </location>
</feature>